<gene>
    <name evidence="4" type="ORF">EZ242_03595</name>
</gene>
<dbReference type="Proteomes" id="UP000297564">
    <property type="component" value="Unassembled WGS sequence"/>
</dbReference>
<dbReference type="CDD" id="cd02511">
    <property type="entry name" value="Beta4Glucosyltransferase"/>
    <property type="match status" value="1"/>
</dbReference>
<comment type="similarity">
    <text evidence="1">Belongs to the glycosyltransferase 2 family. WaaE/KdtX subfamily.</text>
</comment>
<evidence type="ECO:0000256" key="1">
    <source>
        <dbReference type="ARBA" id="ARBA00038494"/>
    </source>
</evidence>
<feature type="domain" description="Glycosyltransferase 2-like" evidence="3">
    <location>
        <begin position="5"/>
        <end position="135"/>
    </location>
</feature>
<name>A0A4Z0C2C1_9BURK</name>
<accession>A0A4Z0C2C1</accession>
<dbReference type="SUPFAM" id="SSF53448">
    <property type="entry name" value="Nucleotide-diphospho-sugar transferases"/>
    <property type="match status" value="1"/>
</dbReference>
<reference evidence="4 5" key="1">
    <citation type="submission" date="2019-03" db="EMBL/GenBank/DDBJ databases">
        <title>Ramlibacter rhizophilus CCTCC AB2015357, whole genome shotgun sequence.</title>
        <authorList>
            <person name="Zhang X."/>
            <person name="Feng G."/>
            <person name="Zhu H."/>
        </authorList>
    </citation>
    <scope>NUCLEOTIDE SEQUENCE [LARGE SCALE GENOMIC DNA]</scope>
    <source>
        <strain evidence="4 5">CCTCC AB2015357</strain>
    </source>
</reference>
<dbReference type="PANTHER" id="PTHR43630:SF2">
    <property type="entry name" value="GLYCOSYLTRANSFERASE"/>
    <property type="match status" value="1"/>
</dbReference>
<dbReference type="PANTHER" id="PTHR43630">
    <property type="entry name" value="POLY-BETA-1,6-N-ACETYL-D-GLUCOSAMINE SYNTHASE"/>
    <property type="match status" value="1"/>
</dbReference>
<proteinExistence type="inferred from homology"/>
<feature type="region of interest" description="Disordered" evidence="2">
    <location>
        <begin position="250"/>
        <end position="269"/>
    </location>
</feature>
<evidence type="ECO:0000259" key="3">
    <source>
        <dbReference type="Pfam" id="PF00535"/>
    </source>
</evidence>
<keyword evidence="5" id="KW-1185">Reference proteome</keyword>
<evidence type="ECO:0000313" key="4">
    <source>
        <dbReference type="EMBL" id="TFZ05092.1"/>
    </source>
</evidence>
<protein>
    <submittedName>
        <fullName evidence="4">Glycosyltransferase family 2 protein</fullName>
    </submittedName>
</protein>
<organism evidence="4 5">
    <name type="scientific">Ramlibacter rhizophilus</name>
    <dbReference type="NCBI Taxonomy" id="1781167"/>
    <lineage>
        <taxon>Bacteria</taxon>
        <taxon>Pseudomonadati</taxon>
        <taxon>Pseudomonadota</taxon>
        <taxon>Betaproteobacteria</taxon>
        <taxon>Burkholderiales</taxon>
        <taxon>Comamonadaceae</taxon>
        <taxon>Ramlibacter</taxon>
    </lineage>
</organism>
<dbReference type="InterPro" id="IPR029044">
    <property type="entry name" value="Nucleotide-diphossugar_trans"/>
</dbReference>
<dbReference type="InterPro" id="IPR001173">
    <property type="entry name" value="Glyco_trans_2-like"/>
</dbReference>
<dbReference type="OrthoDB" id="9815923at2"/>
<comment type="caution">
    <text evidence="4">The sequence shown here is derived from an EMBL/GenBank/DDBJ whole genome shotgun (WGS) entry which is preliminary data.</text>
</comment>
<dbReference type="Pfam" id="PF00535">
    <property type="entry name" value="Glycos_transf_2"/>
    <property type="match status" value="1"/>
</dbReference>
<evidence type="ECO:0000313" key="5">
    <source>
        <dbReference type="Proteomes" id="UP000297564"/>
    </source>
</evidence>
<dbReference type="GO" id="GO:0016740">
    <property type="term" value="F:transferase activity"/>
    <property type="evidence" value="ECO:0007669"/>
    <property type="project" value="UniProtKB-KW"/>
</dbReference>
<dbReference type="EMBL" id="SMLL01000001">
    <property type="protein sequence ID" value="TFZ05092.1"/>
    <property type="molecule type" value="Genomic_DNA"/>
</dbReference>
<dbReference type="RefSeq" id="WP_135283975.1">
    <property type="nucleotide sequence ID" value="NZ_SMLL01000001.1"/>
</dbReference>
<sequence length="269" mass="30456">MNRLSITIITRNEAANISECVRSCRFADEVVVVDCGSTDRTVELARAEGAQVHEMDWAGDGPQKNRAIDRASGDWFFSLDADERITPELAREIRAAIEQGEADGYRVPRLSMFAGRFIRHGGWRPDYTERLARRGRARYTDHLLHARLAIQGRTGTLRESIVHYSYPTLDSVVDKLGRYSSAGALDMRQRGRRGSFGRAVGHGAWAFIRTYLLRLGFLDGRWGFMLAVFNAETTYYRYLKLWLMDPAPHGAGNKSQNGKNEPSRKEKQA</sequence>
<evidence type="ECO:0000256" key="2">
    <source>
        <dbReference type="SAM" id="MobiDB-lite"/>
    </source>
</evidence>
<dbReference type="AlphaFoldDB" id="A0A4Z0C2C1"/>
<dbReference type="Gene3D" id="3.90.550.10">
    <property type="entry name" value="Spore Coat Polysaccharide Biosynthesis Protein SpsA, Chain A"/>
    <property type="match status" value="1"/>
</dbReference>
<keyword evidence="4" id="KW-0808">Transferase</keyword>